<evidence type="ECO:0000313" key="9">
    <source>
        <dbReference type="EMBL" id="EXC33008.1"/>
    </source>
</evidence>
<reference evidence="10" key="1">
    <citation type="submission" date="2013-01" db="EMBL/GenBank/DDBJ databases">
        <title>Draft Genome Sequence of a Mulberry Tree, Morus notabilis C.K. Schneid.</title>
        <authorList>
            <person name="He N."/>
            <person name="Zhao S."/>
        </authorList>
    </citation>
    <scope>NUCLEOTIDE SEQUENCE</scope>
</reference>
<evidence type="ECO:0000256" key="5">
    <source>
        <dbReference type="SAM" id="Coils"/>
    </source>
</evidence>
<feature type="transmembrane region" description="Helical" evidence="7">
    <location>
        <begin position="20"/>
        <end position="44"/>
    </location>
</feature>
<dbReference type="OrthoDB" id="1194635at2759"/>
<dbReference type="EMBL" id="KE346317">
    <property type="protein sequence ID" value="EXC33008.1"/>
    <property type="molecule type" value="Genomic_DNA"/>
</dbReference>
<evidence type="ECO:0000256" key="4">
    <source>
        <dbReference type="ARBA" id="ARBA00023136"/>
    </source>
</evidence>
<gene>
    <name evidence="9" type="ORF">L484_014789</name>
</gene>
<evidence type="ECO:0000256" key="7">
    <source>
        <dbReference type="SAM" id="Phobius"/>
    </source>
</evidence>
<accession>W9SI49</accession>
<dbReference type="PANTHER" id="PTHR31422:SF2">
    <property type="entry name" value="PROTEIN FLOURY 1-LIKE"/>
    <property type="match status" value="1"/>
</dbReference>
<evidence type="ECO:0000256" key="6">
    <source>
        <dbReference type="SAM" id="MobiDB-lite"/>
    </source>
</evidence>
<keyword evidence="4 7" id="KW-0472">Membrane</keyword>
<dbReference type="STRING" id="981085.W9SI49"/>
<sequence>MENDAFNFLKFIPQRNDFGFGFLVFGFCSQVFGILFGLFLMFGLGLKFLQVSRFFCHFKGKKTSDLGNGVSSKYSLVEVCDQKIASCKCNPKENNVEEHEDDGEEDGGEDCNEDEEFNVMALRKMVKIERGRARKVRKELEKERLAAASAAEEAMAMILRLQSERSSVEMEANQYRRMAEQKQVYNEGIIQSLQWIVAKHEEERSGLEDQLRLCRRKLKIFMKESEKDESEEDHMTSTLEDYSPLDDMGSVVSSLDFDG</sequence>
<protein>
    <recommendedName>
        <fullName evidence="8">GTD-binding domain-containing protein</fullName>
    </recommendedName>
</protein>
<evidence type="ECO:0000256" key="2">
    <source>
        <dbReference type="ARBA" id="ARBA00022692"/>
    </source>
</evidence>
<dbReference type="eggNOG" id="KOG1550">
    <property type="taxonomic scope" value="Eukaryota"/>
</dbReference>
<dbReference type="KEGG" id="mnt:21397911"/>
<evidence type="ECO:0000256" key="1">
    <source>
        <dbReference type="ARBA" id="ARBA00004370"/>
    </source>
</evidence>
<dbReference type="GO" id="GO:0016020">
    <property type="term" value="C:membrane"/>
    <property type="evidence" value="ECO:0007669"/>
    <property type="project" value="UniProtKB-SubCell"/>
</dbReference>
<feature type="region of interest" description="Disordered" evidence="6">
    <location>
        <begin position="224"/>
        <end position="259"/>
    </location>
</feature>
<keyword evidence="10" id="KW-1185">Reference proteome</keyword>
<proteinExistence type="predicted"/>
<evidence type="ECO:0000256" key="3">
    <source>
        <dbReference type="ARBA" id="ARBA00022989"/>
    </source>
</evidence>
<dbReference type="InterPro" id="IPR007656">
    <property type="entry name" value="GTD-bd"/>
</dbReference>
<feature type="coiled-coil region" evidence="5">
    <location>
        <begin position="190"/>
        <end position="217"/>
    </location>
</feature>
<dbReference type="Pfam" id="PF04576">
    <property type="entry name" value="Zein-binding"/>
    <property type="match status" value="1"/>
</dbReference>
<organism evidence="9 10">
    <name type="scientific">Morus notabilis</name>
    <dbReference type="NCBI Taxonomy" id="981085"/>
    <lineage>
        <taxon>Eukaryota</taxon>
        <taxon>Viridiplantae</taxon>
        <taxon>Streptophyta</taxon>
        <taxon>Embryophyta</taxon>
        <taxon>Tracheophyta</taxon>
        <taxon>Spermatophyta</taxon>
        <taxon>Magnoliopsida</taxon>
        <taxon>eudicotyledons</taxon>
        <taxon>Gunneridae</taxon>
        <taxon>Pentapetalae</taxon>
        <taxon>rosids</taxon>
        <taxon>fabids</taxon>
        <taxon>Rosales</taxon>
        <taxon>Moraceae</taxon>
        <taxon>Moreae</taxon>
        <taxon>Morus</taxon>
    </lineage>
</organism>
<dbReference type="PROSITE" id="PS51775">
    <property type="entry name" value="GTD_BINDING"/>
    <property type="match status" value="1"/>
</dbReference>
<name>W9SI49_9ROSA</name>
<dbReference type="AlphaFoldDB" id="W9SI49"/>
<comment type="subcellular location">
    <subcellularLocation>
        <location evidence="1">Membrane</location>
    </subcellularLocation>
</comment>
<feature type="domain" description="GTD-binding" evidence="8">
    <location>
        <begin position="117"/>
        <end position="215"/>
    </location>
</feature>
<dbReference type="PANTHER" id="PTHR31422">
    <property type="entry name" value="BNAANNG28530D PROTEIN"/>
    <property type="match status" value="1"/>
</dbReference>
<evidence type="ECO:0000259" key="8">
    <source>
        <dbReference type="PROSITE" id="PS51775"/>
    </source>
</evidence>
<dbReference type="GO" id="GO:0080115">
    <property type="term" value="F:myosin XI tail binding"/>
    <property type="evidence" value="ECO:0007669"/>
    <property type="project" value="UniProtKB-ARBA"/>
</dbReference>
<keyword evidence="3 7" id="KW-1133">Transmembrane helix</keyword>
<dbReference type="Proteomes" id="UP000030645">
    <property type="component" value="Unassembled WGS sequence"/>
</dbReference>
<keyword evidence="5" id="KW-0175">Coiled coil</keyword>
<keyword evidence="2 7" id="KW-0812">Transmembrane</keyword>
<evidence type="ECO:0000313" key="10">
    <source>
        <dbReference type="Proteomes" id="UP000030645"/>
    </source>
</evidence>